<proteinExistence type="predicted"/>
<protein>
    <submittedName>
        <fullName evidence="1">Uncharacterized protein</fullName>
    </submittedName>
</protein>
<dbReference type="Proteomes" id="UP000485058">
    <property type="component" value="Unassembled WGS sequence"/>
</dbReference>
<sequence length="287" mass="31339">TEDSKWYRKQLAPTLQLPQTEYTQDYTDLLAHALAKLDNCAAVEGLCVSSAALASLLSHPPLALQLQQLDLTDDSIPDSEVPEAVGNMFQEAIKVPVQIKEVELRMRIPENEIISLALLQQQRVDLAQLISLLQPLQCCCVDKVEGLEGLSELLPARPQLHTLQLPGATVREQDLGTLLAATRITSVHLGVLHGLDAPGLPVHSDSSHALLDLWRHPHLHLLAVAPGWCQVSGAATEPMCESLRLMAGQPWARWLDIKVSAAGRPLPACCLNMNKVFNNSSQPGRIK</sequence>
<reference evidence="1 2" key="1">
    <citation type="submission" date="2020-02" db="EMBL/GenBank/DDBJ databases">
        <title>Draft genome sequence of Haematococcus lacustris strain NIES-144.</title>
        <authorList>
            <person name="Morimoto D."/>
            <person name="Nakagawa S."/>
            <person name="Yoshida T."/>
            <person name="Sawayama S."/>
        </authorList>
    </citation>
    <scope>NUCLEOTIDE SEQUENCE [LARGE SCALE GENOMIC DNA]</scope>
    <source>
        <strain evidence="1 2">NIES-144</strain>
    </source>
</reference>
<dbReference type="EMBL" id="BLLF01000615">
    <property type="protein sequence ID" value="GFH13462.1"/>
    <property type="molecule type" value="Genomic_DNA"/>
</dbReference>
<evidence type="ECO:0000313" key="2">
    <source>
        <dbReference type="Proteomes" id="UP000485058"/>
    </source>
</evidence>
<name>A0A699ZD94_HAELA</name>
<evidence type="ECO:0000313" key="1">
    <source>
        <dbReference type="EMBL" id="GFH13462.1"/>
    </source>
</evidence>
<keyword evidence="2" id="KW-1185">Reference proteome</keyword>
<organism evidence="1 2">
    <name type="scientific">Haematococcus lacustris</name>
    <name type="common">Green alga</name>
    <name type="synonym">Haematococcus pluvialis</name>
    <dbReference type="NCBI Taxonomy" id="44745"/>
    <lineage>
        <taxon>Eukaryota</taxon>
        <taxon>Viridiplantae</taxon>
        <taxon>Chlorophyta</taxon>
        <taxon>core chlorophytes</taxon>
        <taxon>Chlorophyceae</taxon>
        <taxon>CS clade</taxon>
        <taxon>Chlamydomonadales</taxon>
        <taxon>Haematococcaceae</taxon>
        <taxon>Haematococcus</taxon>
    </lineage>
</organism>
<gene>
    <name evidence="1" type="ORF">HaLaN_09351</name>
</gene>
<feature type="non-terminal residue" evidence="1">
    <location>
        <position position="1"/>
    </location>
</feature>
<comment type="caution">
    <text evidence="1">The sequence shown here is derived from an EMBL/GenBank/DDBJ whole genome shotgun (WGS) entry which is preliminary data.</text>
</comment>
<accession>A0A699ZD94</accession>
<dbReference type="AlphaFoldDB" id="A0A699ZD94"/>
<feature type="non-terminal residue" evidence="1">
    <location>
        <position position="287"/>
    </location>
</feature>